<dbReference type="SUPFAM" id="SSF52309">
    <property type="entry name" value="N-(deoxy)ribosyltransferase-like"/>
    <property type="match status" value="1"/>
</dbReference>
<proteinExistence type="predicted"/>
<keyword evidence="2" id="KW-1185">Reference proteome</keyword>
<name>A0A163CHV1_9FLAO</name>
<dbReference type="STRING" id="1642818.AWE51_03025"/>
<dbReference type="EMBL" id="LQRT01000002">
    <property type="protein sequence ID" value="KZS42430.1"/>
    <property type="molecule type" value="Genomic_DNA"/>
</dbReference>
<dbReference type="Gene3D" id="3.40.50.450">
    <property type="match status" value="1"/>
</dbReference>
<reference evidence="1 2" key="1">
    <citation type="submission" date="2016-01" db="EMBL/GenBank/DDBJ databases">
        <title>The draft genome sequence of Aquimarina sp. RZW4-3-2.</title>
        <authorList>
            <person name="Wang Y."/>
        </authorList>
    </citation>
    <scope>NUCLEOTIDE SEQUENCE [LARGE SCALE GENOMIC DNA]</scope>
    <source>
        <strain evidence="1 2">RZW4-3-2</strain>
    </source>
</reference>
<evidence type="ECO:0000313" key="2">
    <source>
        <dbReference type="Proteomes" id="UP000076715"/>
    </source>
</evidence>
<dbReference type="RefSeq" id="WP_066310148.1">
    <property type="nucleotide sequence ID" value="NZ_LQRT01000002.1"/>
</dbReference>
<organism evidence="1 2">
    <name type="scientific">Aquimarina aggregata</name>
    <dbReference type="NCBI Taxonomy" id="1642818"/>
    <lineage>
        <taxon>Bacteria</taxon>
        <taxon>Pseudomonadati</taxon>
        <taxon>Bacteroidota</taxon>
        <taxon>Flavobacteriia</taxon>
        <taxon>Flavobacteriales</taxon>
        <taxon>Flavobacteriaceae</taxon>
        <taxon>Aquimarina</taxon>
    </lineage>
</organism>
<protein>
    <recommendedName>
        <fullName evidence="3">Nucleoside 2-deoxyribosyltransferase</fullName>
    </recommendedName>
</protein>
<accession>A0A163CHV1</accession>
<dbReference type="AlphaFoldDB" id="A0A163CHV1"/>
<sequence>MKVIQATEKLVIEGKISVFLAGSIEGDTAIRWQDNIIEKLSEENVTLFNPRRSSWDNSWKQEISNVQFKEQVTWELEALEQADMIIMYFDPSAKSPISLLELGLFANSGKLIVCCPDGFWRKGNVDIVCERYDVQQVSKLEHLVQEIRKKLK</sequence>
<evidence type="ECO:0000313" key="1">
    <source>
        <dbReference type="EMBL" id="KZS42430.1"/>
    </source>
</evidence>
<gene>
    <name evidence="1" type="ORF">AWE51_03025</name>
</gene>
<dbReference type="Pfam" id="PF15891">
    <property type="entry name" value="Nuc_deoxyri_tr2"/>
    <property type="match status" value="1"/>
</dbReference>
<dbReference type="Proteomes" id="UP000076715">
    <property type="component" value="Unassembled WGS sequence"/>
</dbReference>
<dbReference type="OrthoDB" id="275473at2"/>
<comment type="caution">
    <text evidence="1">The sequence shown here is derived from an EMBL/GenBank/DDBJ whole genome shotgun (WGS) entry which is preliminary data.</text>
</comment>
<dbReference type="InterPro" id="IPR039470">
    <property type="entry name" value="Nuc_deoxyri_tr2"/>
</dbReference>
<evidence type="ECO:0008006" key="3">
    <source>
        <dbReference type="Google" id="ProtNLM"/>
    </source>
</evidence>